<dbReference type="AlphaFoldDB" id="A0A5S6QAV7"/>
<protein>
    <submittedName>
        <fullName evidence="3">Uncharacterized protein</fullName>
    </submittedName>
</protein>
<proteinExistence type="predicted"/>
<organism evidence="2 3">
    <name type="scientific">Trichuris muris</name>
    <name type="common">Mouse whipworm</name>
    <dbReference type="NCBI Taxonomy" id="70415"/>
    <lineage>
        <taxon>Eukaryota</taxon>
        <taxon>Metazoa</taxon>
        <taxon>Ecdysozoa</taxon>
        <taxon>Nematoda</taxon>
        <taxon>Enoplea</taxon>
        <taxon>Dorylaimia</taxon>
        <taxon>Trichinellida</taxon>
        <taxon>Trichuridae</taxon>
        <taxon>Trichuris</taxon>
    </lineage>
</organism>
<dbReference type="WBParaSite" id="TMUE_1000004344.1">
    <property type="protein sequence ID" value="TMUE_1000004344.1"/>
    <property type="gene ID" value="WBGene00298921"/>
</dbReference>
<keyword evidence="2" id="KW-1185">Reference proteome</keyword>
<evidence type="ECO:0000313" key="3">
    <source>
        <dbReference type="WBParaSite" id="TMUE_1000004344.1"/>
    </source>
</evidence>
<name>A0A5S6QAV7_TRIMR</name>
<feature type="region of interest" description="Disordered" evidence="1">
    <location>
        <begin position="72"/>
        <end position="107"/>
    </location>
</feature>
<feature type="compositionally biased region" description="Low complexity" evidence="1">
    <location>
        <begin position="88"/>
        <end position="102"/>
    </location>
</feature>
<reference evidence="3" key="1">
    <citation type="submission" date="2019-12" db="UniProtKB">
        <authorList>
            <consortium name="WormBaseParasite"/>
        </authorList>
    </citation>
    <scope>IDENTIFICATION</scope>
</reference>
<evidence type="ECO:0000313" key="2">
    <source>
        <dbReference type="Proteomes" id="UP000046395"/>
    </source>
</evidence>
<accession>A0A5S6QAV7</accession>
<dbReference type="Proteomes" id="UP000046395">
    <property type="component" value="Unassembled WGS sequence"/>
</dbReference>
<evidence type="ECO:0000256" key="1">
    <source>
        <dbReference type="SAM" id="MobiDB-lite"/>
    </source>
</evidence>
<sequence length="135" mass="14935">MISLLVGNRPRSFPARELRRPLRSARCNSVTMEHLQTAVFAETLLIGVKSLVGCPTVFVTQLTCFTPVYSPELDRSSRESLNPDESVSRSSSISMPKRSPSSTVTNRNERSIRGCQLAVLRLIAIIVIRKAFATS</sequence>